<accession>A0A178MN77</accession>
<organism evidence="1 2">
    <name type="scientific">Magnetospirillum moscoviense</name>
    <dbReference type="NCBI Taxonomy" id="1437059"/>
    <lineage>
        <taxon>Bacteria</taxon>
        <taxon>Pseudomonadati</taxon>
        <taxon>Pseudomonadota</taxon>
        <taxon>Alphaproteobacteria</taxon>
        <taxon>Rhodospirillales</taxon>
        <taxon>Rhodospirillaceae</taxon>
        <taxon>Magnetospirillum</taxon>
    </lineage>
</organism>
<keyword evidence="2" id="KW-1185">Reference proteome</keyword>
<evidence type="ECO:0008006" key="3">
    <source>
        <dbReference type="Google" id="ProtNLM"/>
    </source>
</evidence>
<evidence type="ECO:0000313" key="2">
    <source>
        <dbReference type="Proteomes" id="UP000078543"/>
    </source>
</evidence>
<dbReference type="AlphaFoldDB" id="A0A178MN77"/>
<reference evidence="1 2" key="1">
    <citation type="submission" date="2016-04" db="EMBL/GenBank/DDBJ databases">
        <title>Draft genome sequence of freshwater magnetotactic bacteria Magnetospirillum marisnigri SP-1 and Magnetospirillum moscoviense BB-1.</title>
        <authorList>
            <person name="Koziaeva V."/>
            <person name="Dziuba M.V."/>
            <person name="Ivanov T.M."/>
            <person name="Kuznetsov B."/>
            <person name="Grouzdev D.S."/>
        </authorList>
    </citation>
    <scope>NUCLEOTIDE SEQUENCE [LARGE SCALE GENOMIC DNA]</scope>
    <source>
        <strain evidence="1 2">BB-1</strain>
    </source>
</reference>
<dbReference type="STRING" id="1437059.A6A05_13985"/>
<comment type="caution">
    <text evidence="1">The sequence shown here is derived from an EMBL/GenBank/DDBJ whole genome shotgun (WGS) entry which is preliminary data.</text>
</comment>
<protein>
    <recommendedName>
        <fullName evidence="3">GAF domain-containing protein</fullName>
    </recommendedName>
</protein>
<name>A0A178MN77_9PROT</name>
<gene>
    <name evidence="1" type="ORF">A6A05_13985</name>
</gene>
<evidence type="ECO:0000313" key="1">
    <source>
        <dbReference type="EMBL" id="OAN49384.1"/>
    </source>
</evidence>
<dbReference type="InterPro" id="IPR029016">
    <property type="entry name" value="GAF-like_dom_sf"/>
</dbReference>
<dbReference type="SUPFAM" id="SSF55781">
    <property type="entry name" value="GAF domain-like"/>
    <property type="match status" value="1"/>
</dbReference>
<dbReference type="Gene3D" id="3.30.450.40">
    <property type="match status" value="1"/>
</dbReference>
<dbReference type="Proteomes" id="UP000078543">
    <property type="component" value="Unassembled WGS sequence"/>
</dbReference>
<proteinExistence type="predicted"/>
<sequence length="167" mass="18494">MRMPAAKESGVRNRLSWLLEMSLRRLRAVPGGDCMVRAAVVNYHPPTESVRSIAFAGRACPYLDRLNLPLSDLPGLDFGTRSGRYRIIHDIAQVGDNRARHVQALLEAGIRSSLTAAVPGLHEVGGFFFLNAEQPGAFTPDLQAAIRPRLDETLTLLRRELNRPITK</sequence>
<dbReference type="EMBL" id="LWQU01000150">
    <property type="protein sequence ID" value="OAN49384.1"/>
    <property type="molecule type" value="Genomic_DNA"/>
</dbReference>